<dbReference type="EMBL" id="GBXM01032110">
    <property type="protein sequence ID" value="JAH76467.1"/>
    <property type="molecule type" value="Transcribed_RNA"/>
</dbReference>
<protein>
    <submittedName>
        <fullName evidence="1">Uncharacterized protein</fullName>
    </submittedName>
</protein>
<accession>A0A0E9VEI0</accession>
<proteinExistence type="predicted"/>
<reference evidence="1" key="1">
    <citation type="submission" date="2014-11" db="EMBL/GenBank/DDBJ databases">
        <authorList>
            <person name="Amaro Gonzalez C."/>
        </authorList>
    </citation>
    <scope>NUCLEOTIDE SEQUENCE</scope>
</reference>
<evidence type="ECO:0000313" key="1">
    <source>
        <dbReference type="EMBL" id="JAH76467.1"/>
    </source>
</evidence>
<name>A0A0E9VEI0_ANGAN</name>
<organism evidence="1">
    <name type="scientific">Anguilla anguilla</name>
    <name type="common">European freshwater eel</name>
    <name type="synonym">Muraena anguilla</name>
    <dbReference type="NCBI Taxonomy" id="7936"/>
    <lineage>
        <taxon>Eukaryota</taxon>
        <taxon>Metazoa</taxon>
        <taxon>Chordata</taxon>
        <taxon>Craniata</taxon>
        <taxon>Vertebrata</taxon>
        <taxon>Euteleostomi</taxon>
        <taxon>Actinopterygii</taxon>
        <taxon>Neopterygii</taxon>
        <taxon>Teleostei</taxon>
        <taxon>Anguilliformes</taxon>
        <taxon>Anguillidae</taxon>
        <taxon>Anguilla</taxon>
    </lineage>
</organism>
<dbReference type="AlphaFoldDB" id="A0A0E9VEI0"/>
<sequence length="62" mass="7392">MHKRHSWISQQQKHSYWPETLKSHMVFSKATHAQTELGAKYDMRCYVLVDYFTIRHLPSVSA</sequence>
<reference evidence="1" key="2">
    <citation type="journal article" date="2015" name="Fish Shellfish Immunol.">
        <title>Early steps in the European eel (Anguilla anguilla)-Vibrio vulnificus interaction in the gills: Role of the RtxA13 toxin.</title>
        <authorList>
            <person name="Callol A."/>
            <person name="Pajuelo D."/>
            <person name="Ebbesson L."/>
            <person name="Teles M."/>
            <person name="MacKenzie S."/>
            <person name="Amaro C."/>
        </authorList>
    </citation>
    <scope>NUCLEOTIDE SEQUENCE</scope>
</reference>